<evidence type="ECO:0000256" key="2">
    <source>
        <dbReference type="ARBA" id="ARBA00022538"/>
    </source>
</evidence>
<dbReference type="GO" id="GO:0012505">
    <property type="term" value="C:endomembrane system"/>
    <property type="evidence" value="ECO:0007669"/>
    <property type="project" value="TreeGrafter"/>
</dbReference>
<protein>
    <recommendedName>
        <fullName evidence="5">Cation/H(+) antiporter C-terminal domain-containing protein</fullName>
    </recommendedName>
</protein>
<dbReference type="InterPro" id="IPR057290">
    <property type="entry name" value="CHX17_C"/>
</dbReference>
<evidence type="ECO:0000256" key="4">
    <source>
        <dbReference type="ARBA" id="ARBA00023065"/>
    </source>
</evidence>
<organism evidence="6 7">
    <name type="scientific">Hibiscus syriacus</name>
    <name type="common">Rose of Sharon</name>
    <dbReference type="NCBI Taxonomy" id="106335"/>
    <lineage>
        <taxon>Eukaryota</taxon>
        <taxon>Viridiplantae</taxon>
        <taxon>Streptophyta</taxon>
        <taxon>Embryophyta</taxon>
        <taxon>Tracheophyta</taxon>
        <taxon>Spermatophyta</taxon>
        <taxon>Magnoliopsida</taxon>
        <taxon>eudicotyledons</taxon>
        <taxon>Gunneridae</taxon>
        <taxon>Pentapetalae</taxon>
        <taxon>rosids</taxon>
        <taxon>malvids</taxon>
        <taxon>Malvales</taxon>
        <taxon>Malvaceae</taxon>
        <taxon>Malvoideae</taxon>
        <taxon>Hibiscus</taxon>
    </lineage>
</organism>
<dbReference type="Pfam" id="PF23259">
    <property type="entry name" value="CHX17_C"/>
    <property type="match status" value="1"/>
</dbReference>
<evidence type="ECO:0000256" key="1">
    <source>
        <dbReference type="ARBA" id="ARBA00022448"/>
    </source>
</evidence>
<gene>
    <name evidence="6" type="ORF">F3Y22_tig00113719pilonHSYRG00045</name>
</gene>
<evidence type="ECO:0000256" key="3">
    <source>
        <dbReference type="ARBA" id="ARBA00022958"/>
    </source>
</evidence>
<dbReference type="AlphaFoldDB" id="A0A6A2XZ68"/>
<accession>A0A6A2XZ68</accession>
<keyword evidence="2" id="KW-0633">Potassium transport</keyword>
<feature type="domain" description="Cation/H(+) antiporter C-terminal" evidence="5">
    <location>
        <begin position="3"/>
        <end position="85"/>
    </location>
</feature>
<evidence type="ECO:0000313" key="7">
    <source>
        <dbReference type="Proteomes" id="UP000436088"/>
    </source>
</evidence>
<comment type="caution">
    <text evidence="6">The sequence shown here is derived from an EMBL/GenBank/DDBJ whole genome shotgun (WGS) entry which is preliminary data.</text>
</comment>
<keyword evidence="4" id="KW-0406">Ion transport</keyword>
<dbReference type="InterPro" id="IPR050794">
    <property type="entry name" value="CPA2_transporter"/>
</dbReference>
<keyword evidence="3" id="KW-0630">Potassium</keyword>
<dbReference type="GO" id="GO:0098662">
    <property type="term" value="P:inorganic cation transmembrane transport"/>
    <property type="evidence" value="ECO:0007669"/>
    <property type="project" value="TreeGrafter"/>
</dbReference>
<keyword evidence="1" id="KW-0813">Transport</keyword>
<dbReference type="GO" id="GO:0006885">
    <property type="term" value="P:regulation of pH"/>
    <property type="evidence" value="ECO:0007669"/>
    <property type="project" value="TreeGrafter"/>
</dbReference>
<dbReference type="GO" id="GO:0006813">
    <property type="term" value="P:potassium ion transport"/>
    <property type="evidence" value="ECO:0007669"/>
    <property type="project" value="UniProtKB-KW"/>
</dbReference>
<dbReference type="Proteomes" id="UP000436088">
    <property type="component" value="Unassembled WGS sequence"/>
</dbReference>
<sequence length="112" mass="12142">MDNNAINYTEMTVHNGEETIAGIRALGDNVFDLYIVGRRQGEAKSPITEGLSDWGTCPELGALGDTLVSSNFALNSSVLVVQHYISTNVIHEISDDFPDCTLGIGMKQDVPR</sequence>
<dbReference type="PANTHER" id="PTHR32468">
    <property type="entry name" value="CATION/H + ANTIPORTER"/>
    <property type="match status" value="1"/>
</dbReference>
<name>A0A6A2XZ68_HIBSY</name>
<keyword evidence="7" id="KW-1185">Reference proteome</keyword>
<dbReference type="PANTHER" id="PTHR32468:SF173">
    <property type="entry name" value="CATION_H(+) ANTIPORTER 15-LIKE"/>
    <property type="match status" value="1"/>
</dbReference>
<evidence type="ECO:0000313" key="6">
    <source>
        <dbReference type="EMBL" id="KAE8662107.1"/>
    </source>
</evidence>
<proteinExistence type="predicted"/>
<dbReference type="EMBL" id="VEPZ02001716">
    <property type="protein sequence ID" value="KAE8662107.1"/>
    <property type="molecule type" value="Genomic_DNA"/>
</dbReference>
<evidence type="ECO:0000259" key="5">
    <source>
        <dbReference type="Pfam" id="PF23259"/>
    </source>
</evidence>
<reference evidence="6" key="1">
    <citation type="submission" date="2019-09" db="EMBL/GenBank/DDBJ databases">
        <title>Draft genome information of white flower Hibiscus syriacus.</title>
        <authorList>
            <person name="Kim Y.-M."/>
        </authorList>
    </citation>
    <scope>NUCLEOTIDE SEQUENCE [LARGE SCALE GENOMIC DNA]</scope>
    <source>
        <strain evidence="6">YM2019G1</strain>
    </source>
</reference>